<evidence type="ECO:0000256" key="7">
    <source>
        <dbReference type="ARBA" id="ARBA00023136"/>
    </source>
</evidence>
<keyword evidence="4" id="KW-0812">Transmembrane</keyword>
<gene>
    <name evidence="13" type="ORF">CVIRNUC_000568</name>
</gene>
<evidence type="ECO:0000256" key="8">
    <source>
        <dbReference type="ARBA" id="ARBA00023180"/>
    </source>
</evidence>
<dbReference type="PANTHER" id="PTHR46012">
    <property type="entry name" value="IP22168P"/>
    <property type="match status" value="1"/>
</dbReference>
<evidence type="ECO:0000256" key="1">
    <source>
        <dbReference type="ARBA" id="ARBA00004606"/>
    </source>
</evidence>
<comment type="subcellular location">
    <subcellularLocation>
        <location evidence="1">Membrane</location>
        <topology evidence="1">Single-pass type II membrane protein</topology>
    </subcellularLocation>
</comment>
<dbReference type="InterPro" id="IPR051993">
    <property type="entry name" value="Glycosyltransferase_8"/>
</dbReference>
<evidence type="ECO:0000313" key="13">
    <source>
        <dbReference type="EMBL" id="CAK0735360.1"/>
    </source>
</evidence>
<dbReference type="AlphaFoldDB" id="A0AAV1HS75"/>
<proteinExistence type="inferred from homology"/>
<evidence type="ECO:0000313" key="14">
    <source>
        <dbReference type="Proteomes" id="UP001314263"/>
    </source>
</evidence>
<organism evidence="13 14">
    <name type="scientific">Coccomyxa viridis</name>
    <dbReference type="NCBI Taxonomy" id="1274662"/>
    <lineage>
        <taxon>Eukaryota</taxon>
        <taxon>Viridiplantae</taxon>
        <taxon>Chlorophyta</taxon>
        <taxon>core chlorophytes</taxon>
        <taxon>Trebouxiophyceae</taxon>
        <taxon>Trebouxiophyceae incertae sedis</taxon>
        <taxon>Coccomyxaceae</taxon>
        <taxon>Coccomyxa</taxon>
    </lineage>
</organism>
<dbReference type="InterPro" id="IPR029044">
    <property type="entry name" value="Nucleotide-diphossugar_trans"/>
</dbReference>
<evidence type="ECO:0000256" key="4">
    <source>
        <dbReference type="ARBA" id="ARBA00022692"/>
    </source>
</evidence>
<dbReference type="InterPro" id="IPR002495">
    <property type="entry name" value="Glyco_trans_8"/>
</dbReference>
<keyword evidence="2" id="KW-0328">Glycosyltransferase</keyword>
<evidence type="ECO:0000256" key="6">
    <source>
        <dbReference type="ARBA" id="ARBA00022989"/>
    </source>
</evidence>
<evidence type="ECO:0000256" key="2">
    <source>
        <dbReference type="ARBA" id="ARBA00022676"/>
    </source>
</evidence>
<name>A0AAV1HS75_9CHLO</name>
<keyword evidence="7" id="KW-0472">Membrane</keyword>
<keyword evidence="6" id="KW-1133">Transmembrane helix</keyword>
<sequence length="349" mass="38837">MSMPAARWAGLTVGLLLCCVYTMHSVARGATGATFLASFGHLAGITPPKQEIHQGRRLRMGVHGGDKSKKEDFREEEAIHIVYVMCGDERSDEFMASLKSLHLFAKAALNEDLNYYHIHVITADTDGTEEVGGLQPRSNFRLTFHKMVMDAPELFGPCAMQTLYIHESAEFNNIDQVIYLDLDTLWLDDPRELWSHFHAINARGAFFGAVEEAREGGWYAGNKPGEDLPYYGQGSGSSGVGLNSGVMMISLARLRAQNFSAERDVIEQRWGRKHLRLGPQDVLNAYGAEHPERIYELPCIFNFRIGAGCDSNTGMPVILHGNGRLKDDVTIVKGNSYRHIFDVMSSLRG</sequence>
<dbReference type="Proteomes" id="UP001314263">
    <property type="component" value="Unassembled WGS sequence"/>
</dbReference>
<evidence type="ECO:0000256" key="5">
    <source>
        <dbReference type="ARBA" id="ARBA00022968"/>
    </source>
</evidence>
<keyword evidence="14" id="KW-1185">Reference proteome</keyword>
<evidence type="ECO:0000256" key="11">
    <source>
        <dbReference type="RuleBase" id="RU362027"/>
    </source>
</evidence>
<keyword evidence="3" id="KW-0808">Transferase</keyword>
<feature type="signal peptide" evidence="12">
    <location>
        <begin position="1"/>
        <end position="29"/>
    </location>
</feature>
<feature type="chain" id="PRO_5043662295" description="Hexosyltransferase" evidence="12">
    <location>
        <begin position="30"/>
        <end position="349"/>
    </location>
</feature>
<keyword evidence="5" id="KW-0735">Signal-anchor</keyword>
<evidence type="ECO:0000256" key="10">
    <source>
        <dbReference type="ARBA" id="ARBA00049181"/>
    </source>
</evidence>
<evidence type="ECO:0000256" key="9">
    <source>
        <dbReference type="ARBA" id="ARBA00037301"/>
    </source>
</evidence>
<dbReference type="Pfam" id="PF01501">
    <property type="entry name" value="Glyco_transf_8"/>
    <property type="match status" value="1"/>
</dbReference>
<reference evidence="13 14" key="1">
    <citation type="submission" date="2023-10" db="EMBL/GenBank/DDBJ databases">
        <authorList>
            <person name="Maclean D."/>
            <person name="Macfadyen A."/>
        </authorList>
    </citation>
    <scope>NUCLEOTIDE SEQUENCE [LARGE SCALE GENOMIC DNA]</scope>
</reference>
<comment type="catalytic activity">
    <reaction evidence="10">
        <text>3-O-(beta-D-glucosyl)-L-seryl-[EGF-like domain protein] + UDP-alpha-D-xylose = 3-O-[alpha-D-xylosyl-(1-&gt;3)-beta-D-glucosyl]-L-seryl-[EGF-like domain protein] + UDP + H(+)</text>
        <dbReference type="Rhea" id="RHEA:56064"/>
        <dbReference type="Rhea" id="RHEA-COMP:14610"/>
        <dbReference type="Rhea" id="RHEA-COMP:14611"/>
        <dbReference type="ChEBI" id="CHEBI:15378"/>
        <dbReference type="ChEBI" id="CHEBI:57632"/>
        <dbReference type="ChEBI" id="CHEBI:58223"/>
        <dbReference type="ChEBI" id="CHEBI:140575"/>
        <dbReference type="ChEBI" id="CHEBI:140576"/>
        <dbReference type="EC" id="2.4.2.42"/>
    </reaction>
</comment>
<dbReference type="GO" id="GO:0016020">
    <property type="term" value="C:membrane"/>
    <property type="evidence" value="ECO:0007669"/>
    <property type="project" value="UniProtKB-SubCell"/>
</dbReference>
<comment type="function">
    <text evidence="9">Glycosyltransferase which elongates the O-linked glucose attached to EGF-like repeats in the extracellular domain of Notch proteins by catalyzing the addition of xylose.</text>
</comment>
<dbReference type="GO" id="GO:0016266">
    <property type="term" value="P:protein O-linked glycosylation via N-acetyl-galactosamine"/>
    <property type="evidence" value="ECO:0007669"/>
    <property type="project" value="TreeGrafter"/>
</dbReference>
<evidence type="ECO:0000256" key="12">
    <source>
        <dbReference type="SAM" id="SignalP"/>
    </source>
</evidence>
<dbReference type="PANTHER" id="PTHR46012:SF2">
    <property type="entry name" value="IP22168P"/>
    <property type="match status" value="1"/>
</dbReference>
<dbReference type="SUPFAM" id="SSF53448">
    <property type="entry name" value="Nucleotide-diphospho-sugar transferases"/>
    <property type="match status" value="1"/>
</dbReference>
<dbReference type="GO" id="GO:0140563">
    <property type="term" value="F:UDP-D-xylose:beta-D-glucoside alpha-1,3-D-xylosyltransferase activity"/>
    <property type="evidence" value="ECO:0007669"/>
    <property type="project" value="UniProtKB-EC"/>
</dbReference>
<dbReference type="EMBL" id="CAUYUE010000001">
    <property type="protein sequence ID" value="CAK0735360.1"/>
    <property type="molecule type" value="Genomic_DNA"/>
</dbReference>
<comment type="caution">
    <text evidence="13">The sequence shown here is derived from an EMBL/GenBank/DDBJ whole genome shotgun (WGS) entry which is preliminary data.</text>
</comment>
<dbReference type="EC" id="2.4.1.-" evidence="11"/>
<accession>A0AAV1HS75</accession>
<evidence type="ECO:0000256" key="3">
    <source>
        <dbReference type="ARBA" id="ARBA00022679"/>
    </source>
</evidence>
<keyword evidence="8" id="KW-0325">Glycoprotein</keyword>
<protein>
    <recommendedName>
        <fullName evidence="11">Hexosyltransferase</fullName>
        <ecNumber evidence="11">2.4.1.-</ecNumber>
    </recommendedName>
</protein>
<comment type="similarity">
    <text evidence="11">Belongs to the glycosyltransferase 8 family.</text>
</comment>
<keyword evidence="12" id="KW-0732">Signal</keyword>
<dbReference type="Gene3D" id="3.90.550.10">
    <property type="entry name" value="Spore Coat Polysaccharide Biosynthesis Protein SpsA, Chain A"/>
    <property type="match status" value="1"/>
</dbReference>